<feature type="region of interest" description="Disordered" evidence="1">
    <location>
        <begin position="359"/>
        <end position="389"/>
    </location>
</feature>
<dbReference type="InterPro" id="IPR010982">
    <property type="entry name" value="Lambda_DNA-bd_dom_sf"/>
</dbReference>
<dbReference type="Pfam" id="PF13560">
    <property type="entry name" value="HTH_31"/>
    <property type="match status" value="1"/>
</dbReference>
<comment type="caution">
    <text evidence="3">The sequence shown here is derived from an EMBL/GenBank/DDBJ whole genome shotgun (WGS) entry which is preliminary data.</text>
</comment>
<evidence type="ECO:0000313" key="4">
    <source>
        <dbReference type="Proteomes" id="UP001500456"/>
    </source>
</evidence>
<dbReference type="EMBL" id="BAAAZX010000041">
    <property type="protein sequence ID" value="GAA4027243.1"/>
    <property type="molecule type" value="Genomic_DNA"/>
</dbReference>
<dbReference type="Proteomes" id="UP001500456">
    <property type="component" value="Unassembled WGS sequence"/>
</dbReference>
<evidence type="ECO:0000313" key="3">
    <source>
        <dbReference type="EMBL" id="GAA4027243.1"/>
    </source>
</evidence>
<dbReference type="CDD" id="cd00093">
    <property type="entry name" value="HTH_XRE"/>
    <property type="match status" value="1"/>
</dbReference>
<feature type="domain" description="HTH cro/C1-type" evidence="2">
    <location>
        <begin position="21"/>
        <end position="76"/>
    </location>
</feature>
<proteinExistence type="predicted"/>
<dbReference type="SUPFAM" id="SSF47413">
    <property type="entry name" value="lambda repressor-like DNA-binding domains"/>
    <property type="match status" value="1"/>
</dbReference>
<feature type="compositionally biased region" description="Pro residues" evidence="1">
    <location>
        <begin position="366"/>
        <end position="383"/>
    </location>
</feature>
<dbReference type="InterPro" id="IPR001387">
    <property type="entry name" value="Cro/C1-type_HTH"/>
</dbReference>
<evidence type="ECO:0000256" key="1">
    <source>
        <dbReference type="SAM" id="MobiDB-lite"/>
    </source>
</evidence>
<dbReference type="SMART" id="SM00530">
    <property type="entry name" value="HTH_XRE"/>
    <property type="match status" value="1"/>
</dbReference>
<dbReference type="RefSeq" id="WP_345570994.1">
    <property type="nucleotide sequence ID" value="NZ_BAAAZX010000041.1"/>
</dbReference>
<organism evidence="3 4">
    <name type="scientific">Streptomyces plumbiresistens</name>
    <dbReference type="NCBI Taxonomy" id="511811"/>
    <lineage>
        <taxon>Bacteria</taxon>
        <taxon>Bacillati</taxon>
        <taxon>Actinomycetota</taxon>
        <taxon>Actinomycetes</taxon>
        <taxon>Kitasatosporales</taxon>
        <taxon>Streptomycetaceae</taxon>
        <taxon>Streptomyces</taxon>
    </lineage>
</organism>
<evidence type="ECO:0000259" key="2">
    <source>
        <dbReference type="PROSITE" id="PS50943"/>
    </source>
</evidence>
<dbReference type="PROSITE" id="PS50943">
    <property type="entry name" value="HTH_CROC1"/>
    <property type="match status" value="1"/>
</dbReference>
<protein>
    <recommendedName>
        <fullName evidence="2">HTH cro/C1-type domain-containing protein</fullName>
    </recommendedName>
</protein>
<reference evidence="4" key="1">
    <citation type="journal article" date="2019" name="Int. J. Syst. Evol. Microbiol.">
        <title>The Global Catalogue of Microorganisms (GCM) 10K type strain sequencing project: providing services to taxonomists for standard genome sequencing and annotation.</title>
        <authorList>
            <consortium name="The Broad Institute Genomics Platform"/>
            <consortium name="The Broad Institute Genome Sequencing Center for Infectious Disease"/>
            <person name="Wu L."/>
            <person name="Ma J."/>
        </authorList>
    </citation>
    <scope>NUCLEOTIDE SEQUENCE [LARGE SCALE GENOMIC DNA]</scope>
    <source>
        <strain evidence="4">JCM 16924</strain>
    </source>
</reference>
<dbReference type="Gene3D" id="1.10.260.40">
    <property type="entry name" value="lambda repressor-like DNA-binding domains"/>
    <property type="match status" value="1"/>
</dbReference>
<keyword evidence="4" id="KW-1185">Reference proteome</keyword>
<name>A0ABP7TK51_9ACTN</name>
<gene>
    <name evidence="3" type="ORF">GCM10022232_86280</name>
</gene>
<sequence>MTRSPGVAAPERPFADLAGHLTALREAARLPQRGLAKAANISRGAVQRAESGTAAPTLTVLDAYLRGCGAGEADRARARLLRTRGRTARRGKLGELKAPAPDFVHTKRELGLALAEVYERAGAPSLSDARLTPGRTPLPRTTAWRIVNRKGLPASREQLITFLAACGIRPAAQRPYLDAYEHVLAQRGTRRLPPGHVAEVVRVQRRQLTQRMIRRNHPVPLAHGGSDTDPRTDFTALVAGLTALTDPLADLADIDATALAPALTAFADAVPRIDVTAAAPVLTALTALTENVAAVGRLVNRDAHRNGTAAPAWTTAVSHIGNELSRALADRTFTTGTDDRGIDAITRTGDGRMAVLQVKSHRDRPGPGPALPGAPAPPPPRPAPAAHAC</sequence>
<accession>A0ABP7TK51</accession>